<name>A0AAW0BVV2_9AGAR</name>
<dbReference type="AlphaFoldDB" id="A0AAW0BVV2"/>
<dbReference type="EMBL" id="JAYKXP010000074">
    <property type="protein sequence ID" value="KAK7030870.1"/>
    <property type="molecule type" value="Genomic_DNA"/>
</dbReference>
<feature type="compositionally biased region" description="Low complexity" evidence="1">
    <location>
        <begin position="1"/>
        <end position="16"/>
    </location>
</feature>
<sequence length="272" mass="29988">MPPKSCDNSNCSGSGNPKVGSSRPQAGDVFSVCMSVYAPFKSLVGVKVRWDSQSFYSASEKKGARPCIIVHVPKNQNIYTIMILASFDKSEAENVPPAFKEFLIPIPTSIGHAIGNIDHVHTTPEWERAPQYLVVIPVPCPKTVLQGRWQSHKVDAISNHKFGFYLDPTALAYLNGIMQKKLAHWNTKGKYALSREEYLNRLAQVKEAYAKTLRESATASKNCISSRMSGCKRGIASVIHSLASVPEEEDKHGDPDGWEKVPEKVGLGLFES</sequence>
<evidence type="ECO:0000313" key="3">
    <source>
        <dbReference type="Proteomes" id="UP001383192"/>
    </source>
</evidence>
<gene>
    <name evidence="2" type="ORF">VNI00_013980</name>
</gene>
<organism evidence="2 3">
    <name type="scientific">Paramarasmius palmivorus</name>
    <dbReference type="NCBI Taxonomy" id="297713"/>
    <lineage>
        <taxon>Eukaryota</taxon>
        <taxon>Fungi</taxon>
        <taxon>Dikarya</taxon>
        <taxon>Basidiomycota</taxon>
        <taxon>Agaricomycotina</taxon>
        <taxon>Agaricomycetes</taxon>
        <taxon>Agaricomycetidae</taxon>
        <taxon>Agaricales</taxon>
        <taxon>Marasmiineae</taxon>
        <taxon>Marasmiaceae</taxon>
        <taxon>Paramarasmius</taxon>
    </lineage>
</organism>
<evidence type="ECO:0000256" key="1">
    <source>
        <dbReference type="SAM" id="MobiDB-lite"/>
    </source>
</evidence>
<evidence type="ECO:0000313" key="2">
    <source>
        <dbReference type="EMBL" id="KAK7030870.1"/>
    </source>
</evidence>
<accession>A0AAW0BVV2</accession>
<protein>
    <submittedName>
        <fullName evidence="2">Uncharacterized protein</fullName>
    </submittedName>
</protein>
<reference evidence="2 3" key="1">
    <citation type="submission" date="2024-01" db="EMBL/GenBank/DDBJ databases">
        <title>A draft genome for a cacao thread blight-causing isolate of Paramarasmius palmivorus.</title>
        <authorList>
            <person name="Baruah I.K."/>
            <person name="Bukari Y."/>
            <person name="Amoako-Attah I."/>
            <person name="Meinhardt L.W."/>
            <person name="Bailey B.A."/>
            <person name="Cohen S.P."/>
        </authorList>
    </citation>
    <scope>NUCLEOTIDE SEQUENCE [LARGE SCALE GENOMIC DNA]</scope>
    <source>
        <strain evidence="2 3">GH-12</strain>
    </source>
</reference>
<comment type="caution">
    <text evidence="2">The sequence shown here is derived from an EMBL/GenBank/DDBJ whole genome shotgun (WGS) entry which is preliminary data.</text>
</comment>
<feature type="region of interest" description="Disordered" evidence="1">
    <location>
        <begin position="1"/>
        <end position="23"/>
    </location>
</feature>
<feature type="compositionally biased region" description="Basic and acidic residues" evidence="1">
    <location>
        <begin position="249"/>
        <end position="263"/>
    </location>
</feature>
<feature type="region of interest" description="Disordered" evidence="1">
    <location>
        <begin position="246"/>
        <end position="272"/>
    </location>
</feature>
<dbReference type="Proteomes" id="UP001383192">
    <property type="component" value="Unassembled WGS sequence"/>
</dbReference>
<keyword evidence="3" id="KW-1185">Reference proteome</keyword>
<proteinExistence type="predicted"/>